<name>A0ABR3FDQ3_9AGAR</name>
<dbReference type="EMBL" id="JBAHYK010000503">
    <property type="protein sequence ID" value="KAL0573460.1"/>
    <property type="molecule type" value="Genomic_DNA"/>
</dbReference>
<reference evidence="1 2" key="1">
    <citation type="submission" date="2024-02" db="EMBL/GenBank/DDBJ databases">
        <title>A draft genome for the cacao thread blight pathogen Marasmius crinis-equi.</title>
        <authorList>
            <person name="Cohen S.P."/>
            <person name="Baruah I.K."/>
            <person name="Amoako-Attah I."/>
            <person name="Bukari Y."/>
            <person name="Meinhardt L.W."/>
            <person name="Bailey B.A."/>
        </authorList>
    </citation>
    <scope>NUCLEOTIDE SEQUENCE [LARGE SCALE GENOMIC DNA]</scope>
    <source>
        <strain evidence="1 2">GH-76</strain>
    </source>
</reference>
<dbReference type="Gene3D" id="3.80.10.10">
    <property type="entry name" value="Ribonuclease Inhibitor"/>
    <property type="match status" value="1"/>
</dbReference>
<accession>A0ABR3FDQ3</accession>
<sequence length="523" mass="58401">MSEKENAMISGREIGPGSMGSGGVAVLPRIPVEIWEKIFKDTCALVPFGLQIRVFFEEEAWPGIPLLGVRCLPLTISHVSSLWRAIARNLPSLWRSIAVELQFPNLDLEIARYLKNFLSNSRQGHPLIIRISLRGGGHSESLQVLAANFPRCRELIIEACSGDAIHSAISHSNLDPSSVFPELRLVTICDDPAPMPDEEAGRLFWVALHAAPRLEGVRLFLKNSYVFALDLIGPNHLPSQQITSLELELPQLEASELRDFPNLKELSVHVDRDNRIQQSSLVIELPSLVSLVISGHSFFAIEGLIILLSTLRLPALRQLEVNPYHCVAWPQHRKFRPSDFLVLDGRLSSLAKLLWHFHATKPSEEADIIACFPWLLQYAENLIELRVEKYGIDPIPDVGSGNVAGNAFATRLFDLFCSSSESSDPEVKLPKLRGLHIWDATLAHPSQASVFSIRSLLLSRAQFPDFKELIYNWCSADHFVGAEACCMGIGSVLDGSIRPEIRCIIEHEMEREAPDLEWMTDIS</sequence>
<comment type="caution">
    <text evidence="1">The sequence shown here is derived from an EMBL/GenBank/DDBJ whole genome shotgun (WGS) entry which is preliminary data.</text>
</comment>
<keyword evidence="2" id="KW-1185">Reference proteome</keyword>
<dbReference type="Proteomes" id="UP001465976">
    <property type="component" value="Unassembled WGS sequence"/>
</dbReference>
<dbReference type="SUPFAM" id="SSF52047">
    <property type="entry name" value="RNI-like"/>
    <property type="match status" value="1"/>
</dbReference>
<protein>
    <recommendedName>
        <fullName evidence="3">F-box domain-containing protein</fullName>
    </recommendedName>
</protein>
<dbReference type="InterPro" id="IPR032675">
    <property type="entry name" value="LRR_dom_sf"/>
</dbReference>
<evidence type="ECO:0008006" key="3">
    <source>
        <dbReference type="Google" id="ProtNLM"/>
    </source>
</evidence>
<gene>
    <name evidence="1" type="ORF">V5O48_008499</name>
</gene>
<evidence type="ECO:0000313" key="2">
    <source>
        <dbReference type="Proteomes" id="UP001465976"/>
    </source>
</evidence>
<evidence type="ECO:0000313" key="1">
    <source>
        <dbReference type="EMBL" id="KAL0573460.1"/>
    </source>
</evidence>
<organism evidence="1 2">
    <name type="scientific">Marasmius crinis-equi</name>
    <dbReference type="NCBI Taxonomy" id="585013"/>
    <lineage>
        <taxon>Eukaryota</taxon>
        <taxon>Fungi</taxon>
        <taxon>Dikarya</taxon>
        <taxon>Basidiomycota</taxon>
        <taxon>Agaricomycotina</taxon>
        <taxon>Agaricomycetes</taxon>
        <taxon>Agaricomycetidae</taxon>
        <taxon>Agaricales</taxon>
        <taxon>Marasmiineae</taxon>
        <taxon>Marasmiaceae</taxon>
        <taxon>Marasmius</taxon>
    </lineage>
</organism>
<proteinExistence type="predicted"/>